<dbReference type="VEuPathDB" id="FungiDB:CC77DRAFT_832476"/>
<evidence type="ECO:0000313" key="4">
    <source>
        <dbReference type="Proteomes" id="UP000291422"/>
    </source>
</evidence>
<feature type="compositionally biased region" description="Basic and acidic residues" evidence="1">
    <location>
        <begin position="377"/>
        <end position="387"/>
    </location>
</feature>
<dbReference type="EMBL" id="PDXD01000026">
    <property type="protein sequence ID" value="RYN72373.1"/>
    <property type="molecule type" value="Genomic_DNA"/>
</dbReference>
<feature type="compositionally biased region" description="Basic and acidic residues" evidence="1">
    <location>
        <begin position="439"/>
        <end position="453"/>
    </location>
</feature>
<feature type="region of interest" description="Disordered" evidence="1">
    <location>
        <begin position="51"/>
        <end position="73"/>
    </location>
</feature>
<dbReference type="InterPro" id="IPR011011">
    <property type="entry name" value="Znf_FYVE_PHD"/>
</dbReference>
<sequence length="572" mass="62962">MARKRKVVDEKSAHTGSTPPASDATDPAAKKRKIDWSTVDNFPGFKVIGVDTKARKKPGKASTTQEKRSANSWEHHKYPGHLMPLDADIVQPNPFQGAPLGDLHVKISPARYWESTNRYRKFTINGEEFQVGQMVFVRKSEQDHVEEGPDSIQHWLAKVLEVRAGDASHVYLRVFWAYRPEDLPGGRQPYHGRAELIISNHMDIIEAVTVESSAEVAHWNDDPDSMALLADQLFFRQSYDITKKTNRLSKLNTYCIDKQPSNPDELLVQCPHCSEWLHAGCLKERALQDLSAKQVASPPKPKKRGRPSKGELASSQSEATHTFEAKIKGGSKTRLTIMEKHEGKTKRKWDVDISCLMCGEIIEKAGEDTSENAGEDTSEKAGEDTSEKPVTSTPVAQASDDVDVRDITTPTKASGVGQTSTRDGDADSVISDADDDQEVEVKDAPTADTESKGPRKRGRPLGSLGKKRKRASYRSIKKATSLHTQRLKTETGKEGSHPDAVQDMDTSAVVVATTTATTASESAEDATVTTKSEPTEEVPTIATLKTPAPASISESVFQSGVRSMKRLLWRAR</sequence>
<evidence type="ECO:0000259" key="2">
    <source>
        <dbReference type="PROSITE" id="PS51038"/>
    </source>
</evidence>
<evidence type="ECO:0000256" key="1">
    <source>
        <dbReference type="SAM" id="MobiDB-lite"/>
    </source>
</evidence>
<gene>
    <name evidence="3" type="ORF">AA0117_g8551</name>
</gene>
<feature type="compositionally biased region" description="Basic residues" evidence="1">
    <location>
        <begin position="454"/>
        <end position="477"/>
    </location>
</feature>
<dbReference type="InterPro" id="IPR043151">
    <property type="entry name" value="BAH_sf"/>
</dbReference>
<feature type="domain" description="BAH" evidence="2">
    <location>
        <begin position="127"/>
        <end position="250"/>
    </location>
</feature>
<feature type="compositionally biased region" description="Low complexity" evidence="1">
    <location>
        <begin position="17"/>
        <end position="27"/>
    </location>
</feature>
<feature type="compositionally biased region" description="Basic and acidic residues" evidence="1">
    <location>
        <begin position="487"/>
        <end position="497"/>
    </location>
</feature>
<dbReference type="CDD" id="cd04370">
    <property type="entry name" value="BAH"/>
    <property type="match status" value="1"/>
</dbReference>
<feature type="compositionally biased region" description="Polar residues" evidence="1">
    <location>
        <begin position="408"/>
        <end position="421"/>
    </location>
</feature>
<dbReference type="PANTHER" id="PTHR46364">
    <property type="entry name" value="OS08G0421900 PROTEIN"/>
    <property type="match status" value="1"/>
</dbReference>
<evidence type="ECO:0000313" key="3">
    <source>
        <dbReference type="EMBL" id="RYN72373.1"/>
    </source>
</evidence>
<dbReference type="GO" id="GO:0003682">
    <property type="term" value="F:chromatin binding"/>
    <property type="evidence" value="ECO:0007669"/>
    <property type="project" value="InterPro"/>
</dbReference>
<dbReference type="Gene3D" id="3.30.40.10">
    <property type="entry name" value="Zinc/RING finger domain, C3HC4 (zinc finger)"/>
    <property type="match status" value="1"/>
</dbReference>
<dbReference type="AlphaFoldDB" id="A0A4Q4NAY9"/>
<dbReference type="PROSITE" id="PS51038">
    <property type="entry name" value="BAH"/>
    <property type="match status" value="1"/>
</dbReference>
<proteinExistence type="predicted"/>
<reference evidence="4" key="1">
    <citation type="journal article" date="2019" name="bioRxiv">
        <title>Genomics, evolutionary history and diagnostics of the Alternaria alternata species group including apple and Asian pear pathotypes.</title>
        <authorList>
            <person name="Armitage A.D."/>
            <person name="Cockerton H.M."/>
            <person name="Sreenivasaprasad S."/>
            <person name="Woodhall J.W."/>
            <person name="Lane C.R."/>
            <person name="Harrison R.J."/>
            <person name="Clarkson J.P."/>
        </authorList>
    </citation>
    <scope>NUCLEOTIDE SEQUENCE [LARGE SCALE GENOMIC DNA]</scope>
    <source>
        <strain evidence="4">FERA 1177</strain>
    </source>
</reference>
<organism evidence="3 4">
    <name type="scientific">Alternaria alternata</name>
    <name type="common">Alternaria rot fungus</name>
    <name type="synonym">Torula alternata</name>
    <dbReference type="NCBI Taxonomy" id="5599"/>
    <lineage>
        <taxon>Eukaryota</taxon>
        <taxon>Fungi</taxon>
        <taxon>Dikarya</taxon>
        <taxon>Ascomycota</taxon>
        <taxon>Pezizomycotina</taxon>
        <taxon>Dothideomycetes</taxon>
        <taxon>Pleosporomycetidae</taxon>
        <taxon>Pleosporales</taxon>
        <taxon>Pleosporineae</taxon>
        <taxon>Pleosporaceae</taxon>
        <taxon>Alternaria</taxon>
        <taxon>Alternaria sect. Alternaria</taxon>
        <taxon>Alternaria alternata complex</taxon>
    </lineage>
</organism>
<feature type="region of interest" description="Disordered" evidence="1">
    <location>
        <begin position="1"/>
        <end position="33"/>
    </location>
</feature>
<dbReference type="SUPFAM" id="SSF57903">
    <property type="entry name" value="FYVE/PHD zinc finger"/>
    <property type="match status" value="1"/>
</dbReference>
<dbReference type="InterPro" id="IPR013083">
    <property type="entry name" value="Znf_RING/FYVE/PHD"/>
</dbReference>
<feature type="region of interest" description="Disordered" evidence="1">
    <location>
        <begin position="366"/>
        <end position="539"/>
    </location>
</feature>
<feature type="compositionally biased region" description="Low complexity" evidence="1">
    <location>
        <begin position="505"/>
        <end position="530"/>
    </location>
</feature>
<comment type="caution">
    <text evidence="3">The sequence shown here is derived from an EMBL/GenBank/DDBJ whole genome shotgun (WGS) entry which is preliminary data.</text>
</comment>
<protein>
    <recommendedName>
        <fullName evidence="2">BAH domain-containing protein</fullName>
    </recommendedName>
</protein>
<feature type="region of interest" description="Disordered" evidence="1">
    <location>
        <begin position="291"/>
        <end position="327"/>
    </location>
</feature>
<accession>A0A4Q4NAY9</accession>
<name>A0A4Q4NAY9_ALTAL</name>
<dbReference type="Proteomes" id="UP000291422">
    <property type="component" value="Unassembled WGS sequence"/>
</dbReference>
<dbReference type="InterPro" id="IPR001025">
    <property type="entry name" value="BAH_dom"/>
</dbReference>
<dbReference type="Gene3D" id="2.30.30.490">
    <property type="match status" value="1"/>
</dbReference>